<gene>
    <name evidence="1" type="ORF">V7x_36250</name>
</gene>
<dbReference type="AlphaFoldDB" id="A0A5C6FKU9"/>
<evidence type="ECO:0000313" key="2">
    <source>
        <dbReference type="Proteomes" id="UP000316476"/>
    </source>
</evidence>
<dbReference type="EMBL" id="SJPZ01000002">
    <property type="protein sequence ID" value="TWU61934.1"/>
    <property type="molecule type" value="Genomic_DNA"/>
</dbReference>
<dbReference type="PANTHER" id="PTHR34817">
    <property type="entry name" value="NUCLEOTIDYLTRANSFERASE"/>
    <property type="match status" value="1"/>
</dbReference>
<protein>
    <submittedName>
        <fullName evidence="1">Putative nucleotidyltransferase</fullName>
    </submittedName>
</protein>
<dbReference type="PANTHER" id="PTHR34817:SF2">
    <property type="entry name" value="NUCLEOTIDYLTRANSFERASE"/>
    <property type="match status" value="1"/>
</dbReference>
<evidence type="ECO:0000313" key="1">
    <source>
        <dbReference type="EMBL" id="TWU61934.1"/>
    </source>
</evidence>
<comment type="caution">
    <text evidence="1">The sequence shown here is derived from an EMBL/GenBank/DDBJ whole genome shotgun (WGS) entry which is preliminary data.</text>
</comment>
<accession>A0A5C6FKU9</accession>
<sequence>MRQNRKFRSLAAAIAEVGTEKGRERLTAYLNSLPYPHFHAIPENRDLLLRVEADGSERMVKFVGRDFVEIDFNGNTSVTEHSLIYSVGTQVVAQKEVMAANDRIAHPAGAVGVIVRSPVDRTHAYRVKFSDGFEAPIHHGQLIRLAEFKSNSIRDNDAPLMSSGLYDRVIYRCVIGSRAYGLEDEASDTDRRGIYLPAADLHWSLFGVPEQLENDETQEVYWELQKFIVLALKANPNVLECLYSPIVESATPLGEELLEMRSAFLSKLIFQTFSGYVASQFKKMQTDIRNQGRVKWKHVMHLIRLLLSGTHVLRSGEMMVDVGQYRDRLLTIKQGEMPFGEADSWRKELQNDFESAFKTTRLPDRPDYERANAFLVDARRRAMEESLP</sequence>
<dbReference type="Proteomes" id="UP000316476">
    <property type="component" value="Unassembled WGS sequence"/>
</dbReference>
<keyword evidence="1" id="KW-0808">Transferase</keyword>
<dbReference type="InterPro" id="IPR018775">
    <property type="entry name" value="RlaP"/>
</dbReference>
<name>A0A5C6FKU9_9PLAN</name>
<organism evidence="1 2">
    <name type="scientific">Crateriforma conspicua</name>
    <dbReference type="NCBI Taxonomy" id="2527996"/>
    <lineage>
        <taxon>Bacteria</taxon>
        <taxon>Pseudomonadati</taxon>
        <taxon>Planctomycetota</taxon>
        <taxon>Planctomycetia</taxon>
        <taxon>Planctomycetales</taxon>
        <taxon>Planctomycetaceae</taxon>
        <taxon>Crateriforma</taxon>
    </lineage>
</organism>
<reference evidence="1 2" key="1">
    <citation type="submission" date="2019-02" db="EMBL/GenBank/DDBJ databases">
        <title>Deep-cultivation of Planctomycetes and their phenomic and genomic characterization uncovers novel biology.</title>
        <authorList>
            <person name="Wiegand S."/>
            <person name="Jogler M."/>
            <person name="Boedeker C."/>
            <person name="Pinto D."/>
            <person name="Vollmers J."/>
            <person name="Rivas-Marin E."/>
            <person name="Kohn T."/>
            <person name="Peeters S.H."/>
            <person name="Heuer A."/>
            <person name="Rast P."/>
            <person name="Oberbeckmann S."/>
            <person name="Bunk B."/>
            <person name="Jeske O."/>
            <person name="Meyerdierks A."/>
            <person name="Storesund J.E."/>
            <person name="Kallscheuer N."/>
            <person name="Luecker S."/>
            <person name="Lage O.M."/>
            <person name="Pohl T."/>
            <person name="Merkel B.J."/>
            <person name="Hornburger P."/>
            <person name="Mueller R.-W."/>
            <person name="Bruemmer F."/>
            <person name="Labrenz M."/>
            <person name="Spormann A.M."/>
            <person name="Op Den Camp H."/>
            <person name="Overmann J."/>
            <person name="Amann R."/>
            <person name="Jetten M.S.M."/>
            <person name="Mascher T."/>
            <person name="Medema M.H."/>
            <person name="Devos D.P."/>
            <person name="Kaster A.-K."/>
            <person name="Ovreas L."/>
            <person name="Rohde M."/>
            <person name="Galperin M.Y."/>
            <person name="Jogler C."/>
        </authorList>
    </citation>
    <scope>NUCLEOTIDE SEQUENCE [LARGE SCALE GENOMIC DNA]</scope>
    <source>
        <strain evidence="1 2">V7</strain>
    </source>
</reference>
<dbReference type="RefSeq" id="WP_231604722.1">
    <property type="nucleotide sequence ID" value="NZ_SJPZ01000002.1"/>
</dbReference>
<dbReference type="GO" id="GO:0016740">
    <property type="term" value="F:transferase activity"/>
    <property type="evidence" value="ECO:0007669"/>
    <property type="project" value="UniProtKB-KW"/>
</dbReference>
<dbReference type="Pfam" id="PF10127">
    <property type="entry name" value="RlaP"/>
    <property type="match status" value="1"/>
</dbReference>
<proteinExistence type="predicted"/>